<dbReference type="EnsemblProtists" id="EKX37063">
    <property type="protein sequence ID" value="EKX37063"/>
    <property type="gene ID" value="GUITHDRAFT_155068"/>
</dbReference>
<dbReference type="EMBL" id="JH993064">
    <property type="protein sequence ID" value="EKX37063.1"/>
    <property type="molecule type" value="Genomic_DNA"/>
</dbReference>
<evidence type="ECO:0000313" key="4">
    <source>
        <dbReference type="Proteomes" id="UP000011087"/>
    </source>
</evidence>
<gene>
    <name evidence="2" type="ORF">GUITHDRAFT_155068</name>
</gene>
<evidence type="ECO:0000313" key="2">
    <source>
        <dbReference type="EMBL" id="EKX37063.1"/>
    </source>
</evidence>
<sequence length="144" mass="16229">MTDQEYWDFLEDEAERYFKYIGLDPSKLQSYGSYKDLPSVLKRGNNTSDSSDENPASSTESNANSNKVENKVEKKEKVTEQDQYKKEMEKRAPATIEERMTQVFTPSMMGLVPGKGENHEKGRRTGLGDFEGRGEGDKDKGGGD</sequence>
<dbReference type="PaxDb" id="55529-EKX37063"/>
<feature type="region of interest" description="Disordered" evidence="1">
    <location>
        <begin position="26"/>
        <end position="144"/>
    </location>
</feature>
<reference evidence="3" key="3">
    <citation type="submission" date="2016-03" db="UniProtKB">
        <authorList>
            <consortium name="EnsemblProtists"/>
        </authorList>
    </citation>
    <scope>IDENTIFICATION</scope>
</reference>
<dbReference type="Proteomes" id="UP000011087">
    <property type="component" value="Unassembled WGS sequence"/>
</dbReference>
<dbReference type="HOGENOM" id="CLU_1800130_0_0_1"/>
<organism evidence="2">
    <name type="scientific">Guillardia theta (strain CCMP2712)</name>
    <name type="common">Cryptophyte</name>
    <dbReference type="NCBI Taxonomy" id="905079"/>
    <lineage>
        <taxon>Eukaryota</taxon>
        <taxon>Cryptophyceae</taxon>
        <taxon>Pyrenomonadales</taxon>
        <taxon>Geminigeraceae</taxon>
        <taxon>Guillardia</taxon>
    </lineage>
</organism>
<protein>
    <submittedName>
        <fullName evidence="2 3">Uncharacterized protein</fullName>
    </submittedName>
</protein>
<feature type="compositionally biased region" description="Basic and acidic residues" evidence="1">
    <location>
        <begin position="68"/>
        <end position="100"/>
    </location>
</feature>
<dbReference type="AlphaFoldDB" id="L1ILC9"/>
<name>L1ILC9_GUITC</name>
<reference evidence="4" key="2">
    <citation type="submission" date="2012-11" db="EMBL/GenBank/DDBJ databases">
        <authorList>
            <person name="Kuo A."/>
            <person name="Curtis B.A."/>
            <person name="Tanifuji G."/>
            <person name="Burki F."/>
            <person name="Gruber A."/>
            <person name="Irimia M."/>
            <person name="Maruyama S."/>
            <person name="Arias M.C."/>
            <person name="Ball S.G."/>
            <person name="Gile G.H."/>
            <person name="Hirakawa Y."/>
            <person name="Hopkins J.F."/>
            <person name="Rensing S.A."/>
            <person name="Schmutz J."/>
            <person name="Symeonidi A."/>
            <person name="Elias M."/>
            <person name="Eveleigh R.J."/>
            <person name="Herman E.K."/>
            <person name="Klute M.J."/>
            <person name="Nakayama T."/>
            <person name="Obornik M."/>
            <person name="Reyes-Prieto A."/>
            <person name="Armbrust E.V."/>
            <person name="Aves S.J."/>
            <person name="Beiko R.G."/>
            <person name="Coutinho P."/>
            <person name="Dacks J.B."/>
            <person name="Durnford D.G."/>
            <person name="Fast N.M."/>
            <person name="Green B.R."/>
            <person name="Grisdale C."/>
            <person name="Hempe F."/>
            <person name="Henrissat B."/>
            <person name="Hoppner M.P."/>
            <person name="Ishida K.-I."/>
            <person name="Kim E."/>
            <person name="Koreny L."/>
            <person name="Kroth P.G."/>
            <person name="Liu Y."/>
            <person name="Malik S.-B."/>
            <person name="Maier U.G."/>
            <person name="McRose D."/>
            <person name="Mock T."/>
            <person name="Neilson J.A."/>
            <person name="Onodera N.T."/>
            <person name="Poole A.M."/>
            <person name="Pritham E.J."/>
            <person name="Richards T.A."/>
            <person name="Rocap G."/>
            <person name="Roy S.W."/>
            <person name="Sarai C."/>
            <person name="Schaack S."/>
            <person name="Shirato S."/>
            <person name="Slamovits C.H."/>
            <person name="Spencer D.F."/>
            <person name="Suzuki S."/>
            <person name="Worden A.Z."/>
            <person name="Zauner S."/>
            <person name="Barry K."/>
            <person name="Bell C."/>
            <person name="Bharti A.K."/>
            <person name="Crow J.A."/>
            <person name="Grimwood J."/>
            <person name="Kramer R."/>
            <person name="Lindquist E."/>
            <person name="Lucas S."/>
            <person name="Salamov A."/>
            <person name="McFadden G.I."/>
            <person name="Lane C.E."/>
            <person name="Keeling P.J."/>
            <person name="Gray M.W."/>
            <person name="Grigoriev I.V."/>
            <person name="Archibald J.M."/>
        </authorList>
    </citation>
    <scope>NUCLEOTIDE SEQUENCE</scope>
    <source>
        <strain evidence="4">CCMP2712</strain>
    </source>
</reference>
<feature type="compositionally biased region" description="Basic and acidic residues" evidence="1">
    <location>
        <begin position="130"/>
        <end position="144"/>
    </location>
</feature>
<reference evidence="2 4" key="1">
    <citation type="journal article" date="2012" name="Nature">
        <title>Algal genomes reveal evolutionary mosaicism and the fate of nucleomorphs.</title>
        <authorList>
            <consortium name="DOE Joint Genome Institute"/>
            <person name="Curtis B.A."/>
            <person name="Tanifuji G."/>
            <person name="Burki F."/>
            <person name="Gruber A."/>
            <person name="Irimia M."/>
            <person name="Maruyama S."/>
            <person name="Arias M.C."/>
            <person name="Ball S.G."/>
            <person name="Gile G.H."/>
            <person name="Hirakawa Y."/>
            <person name="Hopkins J.F."/>
            <person name="Kuo A."/>
            <person name="Rensing S.A."/>
            <person name="Schmutz J."/>
            <person name="Symeonidi A."/>
            <person name="Elias M."/>
            <person name="Eveleigh R.J."/>
            <person name="Herman E.K."/>
            <person name="Klute M.J."/>
            <person name="Nakayama T."/>
            <person name="Obornik M."/>
            <person name="Reyes-Prieto A."/>
            <person name="Armbrust E.V."/>
            <person name="Aves S.J."/>
            <person name="Beiko R.G."/>
            <person name="Coutinho P."/>
            <person name="Dacks J.B."/>
            <person name="Durnford D.G."/>
            <person name="Fast N.M."/>
            <person name="Green B.R."/>
            <person name="Grisdale C.J."/>
            <person name="Hempel F."/>
            <person name="Henrissat B."/>
            <person name="Hoppner M.P."/>
            <person name="Ishida K."/>
            <person name="Kim E."/>
            <person name="Koreny L."/>
            <person name="Kroth P.G."/>
            <person name="Liu Y."/>
            <person name="Malik S.B."/>
            <person name="Maier U.G."/>
            <person name="McRose D."/>
            <person name="Mock T."/>
            <person name="Neilson J.A."/>
            <person name="Onodera N.T."/>
            <person name="Poole A.M."/>
            <person name="Pritham E.J."/>
            <person name="Richards T.A."/>
            <person name="Rocap G."/>
            <person name="Roy S.W."/>
            <person name="Sarai C."/>
            <person name="Schaack S."/>
            <person name="Shirato S."/>
            <person name="Slamovits C.H."/>
            <person name="Spencer D.F."/>
            <person name="Suzuki S."/>
            <person name="Worden A.Z."/>
            <person name="Zauner S."/>
            <person name="Barry K."/>
            <person name="Bell C."/>
            <person name="Bharti A.K."/>
            <person name="Crow J.A."/>
            <person name="Grimwood J."/>
            <person name="Kramer R."/>
            <person name="Lindquist E."/>
            <person name="Lucas S."/>
            <person name="Salamov A."/>
            <person name="McFadden G.I."/>
            <person name="Lane C.E."/>
            <person name="Keeling P.J."/>
            <person name="Gray M.W."/>
            <person name="Grigoriev I.V."/>
            <person name="Archibald J.M."/>
        </authorList>
    </citation>
    <scope>NUCLEOTIDE SEQUENCE</scope>
    <source>
        <strain evidence="2 4">CCMP2712</strain>
    </source>
</reference>
<evidence type="ECO:0000313" key="3">
    <source>
        <dbReference type="EnsemblProtists" id="EKX37063"/>
    </source>
</evidence>
<feature type="compositionally biased region" description="Polar residues" evidence="1">
    <location>
        <begin position="44"/>
        <end position="59"/>
    </location>
</feature>
<dbReference type="KEGG" id="gtt:GUITHDRAFT_155068"/>
<accession>L1ILC9</accession>
<proteinExistence type="predicted"/>
<evidence type="ECO:0000256" key="1">
    <source>
        <dbReference type="SAM" id="MobiDB-lite"/>
    </source>
</evidence>
<dbReference type="GeneID" id="17293825"/>
<keyword evidence="4" id="KW-1185">Reference proteome</keyword>
<dbReference type="RefSeq" id="XP_005824043.1">
    <property type="nucleotide sequence ID" value="XM_005823986.1"/>
</dbReference>